<dbReference type="GO" id="GO:0016757">
    <property type="term" value="F:glycosyltransferase activity"/>
    <property type="evidence" value="ECO:0007669"/>
    <property type="project" value="UniProtKB-KW"/>
</dbReference>
<comment type="similarity">
    <text evidence="1">Belongs to the glycosyltransferase 2 family.</text>
</comment>
<reference evidence="5 6" key="1">
    <citation type="submission" date="2014-08" db="EMBL/GenBank/DDBJ databases">
        <title>Porphyromonas gingivicanis strain:COT-022_OH1391 Genome sequencing.</title>
        <authorList>
            <person name="Wallis C."/>
            <person name="Deusch O."/>
            <person name="O'Flynn C."/>
            <person name="Davis I."/>
            <person name="Jospin G."/>
            <person name="Darling A.E."/>
            <person name="Coil D.A."/>
            <person name="Alexiev A."/>
            <person name="Horsfall A."/>
            <person name="Kirkwood N."/>
            <person name="Harris S."/>
            <person name="Eisen J.A."/>
        </authorList>
    </citation>
    <scope>NUCLEOTIDE SEQUENCE [LARGE SCALE GENOMIC DNA]</scope>
    <source>
        <strain evidence="6">COT-022 OH1391</strain>
    </source>
</reference>
<comment type="caution">
    <text evidence="5">The sequence shown here is derived from an EMBL/GenBank/DDBJ whole genome shotgun (WGS) entry which is preliminary data.</text>
</comment>
<dbReference type="Gene3D" id="3.90.550.10">
    <property type="entry name" value="Spore Coat Polysaccharide Biosynthesis Protein SpsA, Chain A"/>
    <property type="match status" value="1"/>
</dbReference>
<dbReference type="SUPFAM" id="SSF53448">
    <property type="entry name" value="Nucleotide-diphospho-sugar transferases"/>
    <property type="match status" value="1"/>
</dbReference>
<proteinExistence type="inferred from homology"/>
<dbReference type="STRING" id="266762.HQ36_07835"/>
<sequence>MSIYHGEEPGHFRESIKSIFQQTLMPPEVVLVCDGPLTDALDTIIEEYQELYPDLLKVVRLPQNGGLGKALNEGLRHCRYELIARMDADDIAYPHRFERQINYIYKHPEIDLLNCTIDEFRDTPNKVLSRRTLPETHEALVRYAKRRCPVNHPSVVFRKSAIIRAGSYQHLYLFEDYFLWARMIVSGARFHSLPESLLCFRMDENTYQRRKGWKYICSEIKLQEKFVEIGFINRYECWRNILLRVPPRLLPKKLLCHFYRCFLRTTT</sequence>
<dbReference type="InterPro" id="IPR050834">
    <property type="entry name" value="Glycosyltransf_2"/>
</dbReference>
<dbReference type="eggNOG" id="COG1215">
    <property type="taxonomic scope" value="Bacteria"/>
</dbReference>
<evidence type="ECO:0000256" key="3">
    <source>
        <dbReference type="ARBA" id="ARBA00022679"/>
    </source>
</evidence>
<keyword evidence="6" id="KW-1185">Reference proteome</keyword>
<dbReference type="InterPro" id="IPR001173">
    <property type="entry name" value="Glyco_trans_2-like"/>
</dbReference>
<dbReference type="Pfam" id="PF00535">
    <property type="entry name" value="Glycos_transf_2"/>
    <property type="match status" value="1"/>
</dbReference>
<keyword evidence="2" id="KW-0328">Glycosyltransferase</keyword>
<dbReference type="Proteomes" id="UP000030134">
    <property type="component" value="Unassembled WGS sequence"/>
</dbReference>
<accession>A0A0A2G481</accession>
<protein>
    <submittedName>
        <fullName evidence="5">Amylovoran biosynthesis protein AmsE</fullName>
    </submittedName>
</protein>
<evidence type="ECO:0000256" key="2">
    <source>
        <dbReference type="ARBA" id="ARBA00022676"/>
    </source>
</evidence>
<keyword evidence="3" id="KW-0808">Transferase</keyword>
<dbReference type="EMBL" id="JQZW01000015">
    <property type="protein sequence ID" value="KGN97252.1"/>
    <property type="molecule type" value="Genomic_DNA"/>
</dbReference>
<gene>
    <name evidence="5" type="ORF">HQ36_07835</name>
</gene>
<organism evidence="5 6">
    <name type="scientific">Porphyromonas gingivicanis</name>
    <dbReference type="NCBI Taxonomy" id="266762"/>
    <lineage>
        <taxon>Bacteria</taxon>
        <taxon>Pseudomonadati</taxon>
        <taxon>Bacteroidota</taxon>
        <taxon>Bacteroidia</taxon>
        <taxon>Bacteroidales</taxon>
        <taxon>Porphyromonadaceae</taxon>
        <taxon>Porphyromonas</taxon>
    </lineage>
</organism>
<feature type="domain" description="Glycosyltransferase 2-like" evidence="4">
    <location>
        <begin position="12"/>
        <end position="159"/>
    </location>
</feature>
<name>A0A0A2G481_9PORP</name>
<dbReference type="PANTHER" id="PTHR43685:SF5">
    <property type="entry name" value="GLYCOSYLTRANSFERASE EPSE-RELATED"/>
    <property type="match status" value="1"/>
</dbReference>
<dbReference type="PANTHER" id="PTHR43685">
    <property type="entry name" value="GLYCOSYLTRANSFERASE"/>
    <property type="match status" value="1"/>
</dbReference>
<evidence type="ECO:0000313" key="6">
    <source>
        <dbReference type="Proteomes" id="UP000030134"/>
    </source>
</evidence>
<evidence type="ECO:0000313" key="5">
    <source>
        <dbReference type="EMBL" id="KGN97252.1"/>
    </source>
</evidence>
<evidence type="ECO:0000259" key="4">
    <source>
        <dbReference type="Pfam" id="PF00535"/>
    </source>
</evidence>
<dbReference type="AlphaFoldDB" id="A0A0A2G481"/>
<dbReference type="InterPro" id="IPR029044">
    <property type="entry name" value="Nucleotide-diphossugar_trans"/>
</dbReference>
<evidence type="ECO:0000256" key="1">
    <source>
        <dbReference type="ARBA" id="ARBA00006739"/>
    </source>
</evidence>